<reference evidence="3 4" key="1">
    <citation type="journal article" date="2013" name="PLoS Genet.">
        <title>The genome and development-dependent transcriptomes of Pyronema confluens: a window into fungal evolution.</title>
        <authorList>
            <person name="Traeger S."/>
            <person name="Altegoer F."/>
            <person name="Freitag M."/>
            <person name="Gabaldon T."/>
            <person name="Kempken F."/>
            <person name="Kumar A."/>
            <person name="Marcet-Houben M."/>
            <person name="Poggeler S."/>
            <person name="Stajich J.E."/>
            <person name="Nowrousian M."/>
        </authorList>
    </citation>
    <scope>NUCLEOTIDE SEQUENCE [LARGE SCALE GENOMIC DNA]</scope>
    <source>
        <strain evidence="4">CBS 100304</strain>
        <tissue evidence="3">Vegetative mycelium</tissue>
    </source>
</reference>
<protein>
    <submittedName>
        <fullName evidence="3">Uncharacterized protein</fullName>
    </submittedName>
</protein>
<evidence type="ECO:0000313" key="4">
    <source>
        <dbReference type="Proteomes" id="UP000018144"/>
    </source>
</evidence>
<dbReference type="EMBL" id="HF935446">
    <property type="protein sequence ID" value="CCX09238.1"/>
    <property type="molecule type" value="Genomic_DNA"/>
</dbReference>
<evidence type="ECO:0000256" key="2">
    <source>
        <dbReference type="SAM" id="MobiDB-lite"/>
    </source>
</evidence>
<evidence type="ECO:0000256" key="1">
    <source>
        <dbReference type="SAM" id="Coils"/>
    </source>
</evidence>
<evidence type="ECO:0000313" key="3">
    <source>
        <dbReference type="EMBL" id="CCX09238.1"/>
    </source>
</evidence>
<organism evidence="3 4">
    <name type="scientific">Pyronema omphalodes (strain CBS 100304)</name>
    <name type="common">Pyronema confluens</name>
    <dbReference type="NCBI Taxonomy" id="1076935"/>
    <lineage>
        <taxon>Eukaryota</taxon>
        <taxon>Fungi</taxon>
        <taxon>Dikarya</taxon>
        <taxon>Ascomycota</taxon>
        <taxon>Pezizomycotina</taxon>
        <taxon>Pezizomycetes</taxon>
        <taxon>Pezizales</taxon>
        <taxon>Pyronemataceae</taxon>
        <taxon>Pyronema</taxon>
    </lineage>
</organism>
<dbReference type="Proteomes" id="UP000018144">
    <property type="component" value="Unassembled WGS sequence"/>
</dbReference>
<feature type="compositionally biased region" description="Basic and acidic residues" evidence="2">
    <location>
        <begin position="115"/>
        <end position="132"/>
    </location>
</feature>
<keyword evidence="4" id="KW-1185">Reference proteome</keyword>
<feature type="compositionally biased region" description="Basic and acidic residues" evidence="2">
    <location>
        <begin position="152"/>
        <end position="166"/>
    </location>
</feature>
<name>U4L7T3_PYROM</name>
<feature type="region of interest" description="Disordered" evidence="2">
    <location>
        <begin position="17"/>
        <end position="174"/>
    </location>
</feature>
<gene>
    <name evidence="3" type="ORF">PCON_08831</name>
</gene>
<feature type="coiled-coil region" evidence="1">
    <location>
        <begin position="236"/>
        <end position="295"/>
    </location>
</feature>
<sequence length="330" mass="37129">MSQGNISCFMIKQATMTAWNRNQPTESNRNAEQTTQPLTEGVQPPEELSTPSRTGKSDSKRNPTKARESSDMNKSKRGSADTNSISNEHNKRPKTVQPPTEGVPPPEVLSTPGKSDSKIGPREKLSLPKPRESSNMNKPKRGYAEINSTLNEHNKRPKSVDTRLDKQNGAVNPELDTLQEKSLTENSSGDMNEISDLKCQIQQLAEQCSYFCKEASESTKKSQKLEDQLTFMKGCSKMLEREIEKYEMKTRRHQSENHGLKVQIERSAKTDEEEIQSLISENEELREELNLIRVKHIKVVEATGTGLEPIAGGVLSKRLDDLHNKIITWS</sequence>
<keyword evidence="1" id="KW-0175">Coiled coil</keyword>
<accession>U4L7T3</accession>
<feature type="compositionally biased region" description="Polar residues" evidence="2">
    <location>
        <begin position="17"/>
        <end position="38"/>
    </location>
</feature>
<proteinExistence type="predicted"/>
<feature type="compositionally biased region" description="Basic and acidic residues" evidence="2">
    <location>
        <begin position="55"/>
        <end position="74"/>
    </location>
</feature>
<dbReference type="AlphaFoldDB" id="U4L7T3"/>